<comment type="caution">
    <text evidence="1">The sequence shown here is derived from an EMBL/GenBank/DDBJ whole genome shotgun (WGS) entry which is preliminary data.</text>
</comment>
<organism evidence="1 2">
    <name type="scientific">Leeuwenhoekiella parthenopeia</name>
    <dbReference type="NCBI Taxonomy" id="2890320"/>
    <lineage>
        <taxon>Bacteria</taxon>
        <taxon>Pseudomonadati</taxon>
        <taxon>Bacteroidota</taxon>
        <taxon>Flavobacteriia</taxon>
        <taxon>Flavobacteriales</taxon>
        <taxon>Flavobacteriaceae</taxon>
        <taxon>Leeuwenhoekiella</taxon>
    </lineage>
</organism>
<keyword evidence="2" id="KW-1185">Reference proteome</keyword>
<dbReference type="EMBL" id="JAJGMW010000002">
    <property type="protein sequence ID" value="MCC4211343.1"/>
    <property type="molecule type" value="Genomic_DNA"/>
</dbReference>
<sequence>MARSKTEIKAEMTAVFMANETLATSYGFSIGASFESEFSLLSIENILFEIVAFVFFLHELIFDQHSAEVDQKLLNQKSGRATWYRTMALRFQYGFDLLPDSDLFDNSNATDDQVEASKIIKYSAVEESDSESRLILKIAGETNNELAPIQAQQREAFDAYLNEIRFAGVKITVINYEPDRLYLSLRIYRDPLVLDDNGQSILTGEKPVEIAINEFMKELPFNGELIIQSLVDKLQQVPGVRIAHVLNVETSWIDPAIDDYGAPEQVDVKRIAVSGYYKVVNFDNIEYVA</sequence>
<name>A0ABS8GRY9_9FLAO</name>
<accession>A0ABS8GRY9</accession>
<evidence type="ECO:0000313" key="2">
    <source>
        <dbReference type="Proteomes" id="UP001197770"/>
    </source>
</evidence>
<evidence type="ECO:0000313" key="1">
    <source>
        <dbReference type="EMBL" id="MCC4211343.1"/>
    </source>
</evidence>
<dbReference type="RefSeq" id="WP_228228464.1">
    <property type="nucleotide sequence ID" value="NZ_JAJGMW010000002.1"/>
</dbReference>
<dbReference type="Proteomes" id="UP001197770">
    <property type="component" value="Unassembled WGS sequence"/>
</dbReference>
<reference evidence="1 2" key="1">
    <citation type="submission" date="2021-11" db="EMBL/GenBank/DDBJ databases">
        <title>Seasonal and diel survey of microbial diversity of the Tyrrhenian coast.</title>
        <authorList>
            <person name="Gattoni G."/>
            <person name="Corral P."/>
        </authorList>
    </citation>
    <scope>NUCLEOTIDE SEQUENCE [LARGE SCALE GENOMIC DNA]</scope>
    <source>
        <strain evidence="1 2">Mr9</strain>
    </source>
</reference>
<protein>
    <submittedName>
        <fullName evidence="1">Nucleotidyltransferase</fullName>
    </submittedName>
</protein>
<proteinExistence type="predicted"/>
<gene>
    <name evidence="1" type="ORF">LLW17_01315</name>
</gene>